<dbReference type="EMBL" id="JAEHOE010000151">
    <property type="protein sequence ID" value="KAG2484361.1"/>
    <property type="molecule type" value="Genomic_DNA"/>
</dbReference>
<protein>
    <submittedName>
        <fullName evidence="2">Uncharacterized protein</fullName>
    </submittedName>
</protein>
<evidence type="ECO:0000256" key="1">
    <source>
        <dbReference type="SAM" id="MobiDB-lite"/>
    </source>
</evidence>
<feature type="region of interest" description="Disordered" evidence="1">
    <location>
        <begin position="408"/>
        <end position="482"/>
    </location>
</feature>
<reference evidence="2" key="1">
    <citation type="journal article" date="2020" name="bioRxiv">
        <title>Comparative genomics of Chlamydomonas.</title>
        <authorList>
            <person name="Craig R.J."/>
            <person name="Hasan A.R."/>
            <person name="Ness R.W."/>
            <person name="Keightley P.D."/>
        </authorList>
    </citation>
    <scope>NUCLEOTIDE SEQUENCE</scope>
    <source>
        <strain evidence="2">CCAP 11/70</strain>
    </source>
</reference>
<accession>A0A836BPH9</accession>
<proteinExistence type="predicted"/>
<gene>
    <name evidence="2" type="ORF">HYH03_016780</name>
</gene>
<sequence length="482" mass="49886">MCASHDACSPPRPGPLPQTNLMDWTLGQGPTFPINITCLATSGCIISNAYPRAAATAASPLPPDSETCIHLQANESTSLHLLWSNDPDDGLSVLFDPATTMPGYPPRSAVSVFSQTKCYPNGPTCPSGIFVIALQVGPGLSLASYVRTLNWTQPEDNQGRLRHEWFMSRVAEDGTLSQVELASRPCFGQLPNATLDSLQQARIRLQPFWNKIEVSQDGVWLSLWGTCGGAFSTFLQVGTALVVVLNFFANTYYRRNGNGDGDGDGGGNGDGKGSTAGPEPPANKDHGPGVHGVGPRSHASVTELTMAAITASVVDRTRGRSAKGDALVHRPSFSRSPSVHPTPSSPGGDTAAGGVAAHRWPGGLSLAPPTVDVGILQSPVSPGPATGKSLTHNMTVVSPSAVFVEDFQRPGSPSGFNRLSGRPVSRPASRGNSFRAPSGSGKSTGGWAAEPISVAGALPGGGADTPRGSSRLAAVSPAALTM</sequence>
<name>A0A836BPH9_9CHLO</name>
<dbReference type="OrthoDB" id="548058at2759"/>
<dbReference type="Proteomes" id="UP000612055">
    <property type="component" value="Unassembled WGS sequence"/>
</dbReference>
<dbReference type="AlphaFoldDB" id="A0A836BPH9"/>
<evidence type="ECO:0000313" key="3">
    <source>
        <dbReference type="Proteomes" id="UP000612055"/>
    </source>
</evidence>
<feature type="compositionally biased region" description="Gly residues" evidence="1">
    <location>
        <begin position="258"/>
        <end position="274"/>
    </location>
</feature>
<feature type="compositionally biased region" description="Polar residues" evidence="1">
    <location>
        <begin position="333"/>
        <end position="347"/>
    </location>
</feature>
<feature type="region of interest" description="Disordered" evidence="1">
    <location>
        <begin position="257"/>
        <end position="296"/>
    </location>
</feature>
<feature type="compositionally biased region" description="Basic and acidic residues" evidence="1">
    <location>
        <begin position="315"/>
        <end position="328"/>
    </location>
</feature>
<feature type="region of interest" description="Disordered" evidence="1">
    <location>
        <begin position="315"/>
        <end position="353"/>
    </location>
</feature>
<organism evidence="2 3">
    <name type="scientific">Edaphochlamys debaryana</name>
    <dbReference type="NCBI Taxonomy" id="47281"/>
    <lineage>
        <taxon>Eukaryota</taxon>
        <taxon>Viridiplantae</taxon>
        <taxon>Chlorophyta</taxon>
        <taxon>core chlorophytes</taxon>
        <taxon>Chlorophyceae</taxon>
        <taxon>CS clade</taxon>
        <taxon>Chlamydomonadales</taxon>
        <taxon>Chlamydomonadales incertae sedis</taxon>
        <taxon>Edaphochlamys</taxon>
    </lineage>
</organism>
<evidence type="ECO:0000313" key="2">
    <source>
        <dbReference type="EMBL" id="KAG2484361.1"/>
    </source>
</evidence>
<comment type="caution">
    <text evidence="2">The sequence shown here is derived from an EMBL/GenBank/DDBJ whole genome shotgun (WGS) entry which is preliminary data.</text>
</comment>
<keyword evidence="3" id="KW-1185">Reference proteome</keyword>